<organism evidence="2">
    <name type="scientific">uncultured prokaryote</name>
    <dbReference type="NCBI Taxonomy" id="198431"/>
    <lineage>
        <taxon>unclassified sequences</taxon>
        <taxon>environmental samples</taxon>
    </lineage>
</organism>
<evidence type="ECO:0000256" key="1">
    <source>
        <dbReference type="SAM" id="MobiDB-lite"/>
    </source>
</evidence>
<accession>A0A0H5Q0W4</accession>
<reference evidence="2" key="2">
    <citation type="submission" date="2015-07" db="EMBL/GenBank/DDBJ databases">
        <title>Plasmids, circular viruses and viroids from rat gut.</title>
        <authorList>
            <person name="Jorgensen T.J."/>
            <person name="Hansen M.A."/>
            <person name="Xu Z."/>
            <person name="Tabak M.A."/>
            <person name="Sorensen S.J."/>
            <person name="Hansen L.H."/>
        </authorList>
    </citation>
    <scope>NUCLEOTIDE SEQUENCE</scope>
    <source>
        <plasmid evidence="2">pRGRH0452</plasmid>
    </source>
</reference>
<evidence type="ECO:0000313" key="2">
    <source>
        <dbReference type="EMBL" id="CRY95049.1"/>
    </source>
</evidence>
<reference evidence="2" key="1">
    <citation type="submission" date="2015-06" db="EMBL/GenBank/DDBJ databases">
        <authorList>
            <person name="Joergensen T."/>
        </authorList>
    </citation>
    <scope>NUCLEOTIDE SEQUENCE</scope>
    <source>
        <plasmid evidence="2">pRGRH0452</plasmid>
    </source>
</reference>
<feature type="region of interest" description="Disordered" evidence="1">
    <location>
        <begin position="91"/>
        <end position="114"/>
    </location>
</feature>
<name>A0A0H5Q0W4_9ZZZZ</name>
<sequence length="114" mass="12856">MAESEFIDGRARSPHLTAIEAQRVLDDAWRLVSHWEAKAQATGDGDFWTPDNFARELTEVFEHLLAHHAEHNGYGFLRVGIGDGLAEMVRQVSPPGSRPGWRWSGLRPSKLPKR</sequence>
<dbReference type="AlphaFoldDB" id="A0A0H5Q0W4"/>
<dbReference type="EMBL" id="LN853094">
    <property type="protein sequence ID" value="CRY95049.1"/>
    <property type="molecule type" value="Genomic_DNA"/>
</dbReference>
<protein>
    <submittedName>
        <fullName evidence="2">Uncharacterized protein</fullName>
    </submittedName>
</protein>
<geneLocation type="plasmid" evidence="2">
    <name>pRGRH0452</name>
</geneLocation>
<keyword evidence="2" id="KW-0614">Plasmid</keyword>
<proteinExistence type="predicted"/>